<dbReference type="Gene3D" id="3.10.100.10">
    <property type="entry name" value="Mannose-Binding Protein A, subunit A"/>
    <property type="match status" value="1"/>
</dbReference>
<dbReference type="InterPro" id="IPR018378">
    <property type="entry name" value="C-type_lectin_CS"/>
</dbReference>
<feature type="domain" description="C-type lectin" evidence="3">
    <location>
        <begin position="359"/>
        <end position="481"/>
    </location>
</feature>
<keyword evidence="5" id="KW-1185">Reference proteome</keyword>
<dbReference type="PANTHER" id="PTHR22803">
    <property type="entry name" value="MANNOSE, PHOSPHOLIPASE, LECTIN RECEPTOR RELATED"/>
    <property type="match status" value="1"/>
</dbReference>
<organism evidence="4 5">
    <name type="scientific">Dreissena polymorpha</name>
    <name type="common">Zebra mussel</name>
    <name type="synonym">Mytilus polymorpha</name>
    <dbReference type="NCBI Taxonomy" id="45954"/>
    <lineage>
        <taxon>Eukaryota</taxon>
        <taxon>Metazoa</taxon>
        <taxon>Spiralia</taxon>
        <taxon>Lophotrochozoa</taxon>
        <taxon>Mollusca</taxon>
        <taxon>Bivalvia</taxon>
        <taxon>Autobranchia</taxon>
        <taxon>Heteroconchia</taxon>
        <taxon>Euheterodonta</taxon>
        <taxon>Imparidentia</taxon>
        <taxon>Neoheterodontei</taxon>
        <taxon>Myida</taxon>
        <taxon>Dreissenoidea</taxon>
        <taxon>Dreissenidae</taxon>
        <taxon>Dreissena</taxon>
    </lineage>
</organism>
<dbReference type="PROSITE" id="PS50041">
    <property type="entry name" value="C_TYPE_LECTIN_2"/>
    <property type="match status" value="1"/>
</dbReference>
<keyword evidence="2" id="KW-0732">Signal</keyword>
<gene>
    <name evidence="4" type="ORF">DPMN_100975</name>
</gene>
<dbReference type="CDD" id="cd00037">
    <property type="entry name" value="CLECT"/>
    <property type="match status" value="1"/>
</dbReference>
<dbReference type="InterPro" id="IPR001304">
    <property type="entry name" value="C-type_lectin-like"/>
</dbReference>
<dbReference type="AlphaFoldDB" id="A0A9D4LGP6"/>
<dbReference type="Pfam" id="PF00059">
    <property type="entry name" value="Lectin_C"/>
    <property type="match status" value="1"/>
</dbReference>
<dbReference type="InterPro" id="IPR050111">
    <property type="entry name" value="C-type_lectin/snaclec_domain"/>
</dbReference>
<protein>
    <recommendedName>
        <fullName evidence="3">C-type lectin domain-containing protein</fullName>
    </recommendedName>
</protein>
<evidence type="ECO:0000256" key="2">
    <source>
        <dbReference type="SAM" id="SignalP"/>
    </source>
</evidence>
<evidence type="ECO:0000259" key="3">
    <source>
        <dbReference type="PROSITE" id="PS50041"/>
    </source>
</evidence>
<accession>A0A9D4LGP6</accession>
<dbReference type="InterPro" id="IPR016186">
    <property type="entry name" value="C-type_lectin-like/link_sf"/>
</dbReference>
<feature type="signal peptide" evidence="2">
    <location>
        <begin position="1"/>
        <end position="20"/>
    </location>
</feature>
<dbReference type="EMBL" id="JAIWYP010000003">
    <property type="protein sequence ID" value="KAH3858352.1"/>
    <property type="molecule type" value="Genomic_DNA"/>
</dbReference>
<comment type="caution">
    <text evidence="4">The sequence shown here is derived from an EMBL/GenBank/DDBJ whole genome shotgun (WGS) entry which is preliminary data.</text>
</comment>
<proteinExistence type="predicted"/>
<dbReference type="InterPro" id="IPR016187">
    <property type="entry name" value="CTDL_fold"/>
</dbReference>
<reference evidence="4" key="2">
    <citation type="submission" date="2020-11" db="EMBL/GenBank/DDBJ databases">
        <authorList>
            <person name="McCartney M.A."/>
            <person name="Auch B."/>
            <person name="Kono T."/>
            <person name="Mallez S."/>
            <person name="Becker A."/>
            <person name="Gohl D.M."/>
            <person name="Silverstein K.A.T."/>
            <person name="Koren S."/>
            <person name="Bechman K.B."/>
            <person name="Herman A."/>
            <person name="Abrahante J.E."/>
            <person name="Garbe J."/>
        </authorList>
    </citation>
    <scope>NUCLEOTIDE SEQUENCE</scope>
    <source>
        <strain evidence="4">Duluth1</strain>
        <tissue evidence="4">Whole animal</tissue>
    </source>
</reference>
<dbReference type="SMART" id="SM00034">
    <property type="entry name" value="CLECT"/>
    <property type="match status" value="1"/>
</dbReference>
<sequence>MTYVVRITVTSLLMSMVCSSGLINVLDKKINGIKDAMESDIALLRHEMGNFSSQLAHLLHGTDGFSSKVQNFRQCGCEKAETGQTGDQFSFNQVIRKGFLSEKQLLKTEVERIQRNVNFTINNVDRMDRSLTSHNVNLIETKSHVKRINDITVDQSREILAIKGQMESFMTRKGFESEKKSLNNDVEKIHSYVNSTMNDFDRMNRSMASYKVDISESKSHVKRIDDITVIQSREILSMNQEMSSFMTKMDSLNETFKRRLEGVEGQISALYGFDARINKLDTDFNRRLEGVKRGDTSALSDCEARINKLEADFNRRLEGVKRDTSALPDFEARINKLEADFNKRSRFKALSASSLFGIHGKSIYVRPNNATDYNSATKFCSDIGGYLVEINSEEENAFIKQTFFTTRYTEIYLGGSDEITEGNWKWVYSGDRIPLRDQGGFQKWQAWEPNNAGQLEHCVMMRRFGEWNDVECNLKFAYVCERSLI</sequence>
<evidence type="ECO:0000313" key="5">
    <source>
        <dbReference type="Proteomes" id="UP000828390"/>
    </source>
</evidence>
<reference evidence="4" key="1">
    <citation type="journal article" date="2019" name="bioRxiv">
        <title>The Genome of the Zebra Mussel, Dreissena polymorpha: A Resource for Invasive Species Research.</title>
        <authorList>
            <person name="McCartney M.A."/>
            <person name="Auch B."/>
            <person name="Kono T."/>
            <person name="Mallez S."/>
            <person name="Zhang Y."/>
            <person name="Obille A."/>
            <person name="Becker A."/>
            <person name="Abrahante J.E."/>
            <person name="Garbe J."/>
            <person name="Badalamenti J.P."/>
            <person name="Herman A."/>
            <person name="Mangelson H."/>
            <person name="Liachko I."/>
            <person name="Sullivan S."/>
            <person name="Sone E.D."/>
            <person name="Koren S."/>
            <person name="Silverstein K.A.T."/>
            <person name="Beckman K.B."/>
            <person name="Gohl D.M."/>
        </authorList>
    </citation>
    <scope>NUCLEOTIDE SEQUENCE</scope>
    <source>
        <strain evidence="4">Duluth1</strain>
        <tissue evidence="4">Whole animal</tissue>
    </source>
</reference>
<evidence type="ECO:0000256" key="1">
    <source>
        <dbReference type="ARBA" id="ARBA00023157"/>
    </source>
</evidence>
<feature type="chain" id="PRO_5039455889" description="C-type lectin domain-containing protein" evidence="2">
    <location>
        <begin position="21"/>
        <end position="485"/>
    </location>
</feature>
<name>A0A9D4LGP6_DREPO</name>
<dbReference type="Proteomes" id="UP000828390">
    <property type="component" value="Unassembled WGS sequence"/>
</dbReference>
<keyword evidence="1" id="KW-1015">Disulfide bond</keyword>
<evidence type="ECO:0000313" key="4">
    <source>
        <dbReference type="EMBL" id="KAH3858352.1"/>
    </source>
</evidence>
<dbReference type="SUPFAM" id="SSF56436">
    <property type="entry name" value="C-type lectin-like"/>
    <property type="match status" value="1"/>
</dbReference>
<dbReference type="PROSITE" id="PS00615">
    <property type="entry name" value="C_TYPE_LECTIN_1"/>
    <property type="match status" value="1"/>
</dbReference>
<dbReference type="OrthoDB" id="6285913at2759"/>